<keyword evidence="5" id="KW-1185">Reference proteome</keyword>
<keyword evidence="2" id="KW-1133">Transmembrane helix</keyword>
<evidence type="ECO:0000256" key="2">
    <source>
        <dbReference type="SAM" id="Phobius"/>
    </source>
</evidence>
<evidence type="ECO:0000313" key="4">
    <source>
        <dbReference type="EMBL" id="KAG8227321.1"/>
    </source>
</evidence>
<dbReference type="SMART" id="SM00322">
    <property type="entry name" value="KH"/>
    <property type="match status" value="2"/>
</dbReference>
<dbReference type="InterPro" id="IPR004088">
    <property type="entry name" value="KH_dom_type_1"/>
</dbReference>
<dbReference type="InterPro" id="IPR036612">
    <property type="entry name" value="KH_dom_type_1_sf"/>
</dbReference>
<keyword evidence="1" id="KW-0694">RNA-binding</keyword>
<organism evidence="4 5">
    <name type="scientific">Ladona fulva</name>
    <name type="common">Scarce chaser dragonfly</name>
    <name type="synonym">Libellula fulva</name>
    <dbReference type="NCBI Taxonomy" id="123851"/>
    <lineage>
        <taxon>Eukaryota</taxon>
        <taxon>Metazoa</taxon>
        <taxon>Ecdysozoa</taxon>
        <taxon>Arthropoda</taxon>
        <taxon>Hexapoda</taxon>
        <taxon>Insecta</taxon>
        <taxon>Pterygota</taxon>
        <taxon>Palaeoptera</taxon>
        <taxon>Odonata</taxon>
        <taxon>Epiprocta</taxon>
        <taxon>Anisoptera</taxon>
        <taxon>Libelluloidea</taxon>
        <taxon>Libellulidae</taxon>
        <taxon>Ladona</taxon>
    </lineage>
</organism>
<proteinExistence type="predicted"/>
<dbReference type="Gene3D" id="3.30.310.210">
    <property type="match status" value="1"/>
</dbReference>
<keyword evidence="2" id="KW-0812">Transmembrane</keyword>
<dbReference type="GO" id="GO:0003723">
    <property type="term" value="F:RNA binding"/>
    <property type="evidence" value="ECO:0007669"/>
    <property type="project" value="UniProtKB-UniRule"/>
</dbReference>
<evidence type="ECO:0000256" key="1">
    <source>
        <dbReference type="PROSITE-ProRule" id="PRU00117"/>
    </source>
</evidence>
<reference evidence="4" key="2">
    <citation type="submission" date="2017-10" db="EMBL/GenBank/DDBJ databases">
        <title>Ladona fulva Genome sequencing and assembly.</title>
        <authorList>
            <person name="Murali S."/>
            <person name="Richards S."/>
            <person name="Bandaranaike D."/>
            <person name="Bellair M."/>
            <person name="Blankenburg K."/>
            <person name="Chao H."/>
            <person name="Dinh H."/>
            <person name="Doddapaneni H."/>
            <person name="Dugan-Rocha S."/>
            <person name="Elkadiri S."/>
            <person name="Gnanaolivu R."/>
            <person name="Hernandez B."/>
            <person name="Skinner E."/>
            <person name="Javaid M."/>
            <person name="Lee S."/>
            <person name="Li M."/>
            <person name="Ming W."/>
            <person name="Munidasa M."/>
            <person name="Muniz J."/>
            <person name="Nguyen L."/>
            <person name="Hughes D."/>
            <person name="Osuji N."/>
            <person name="Pu L.-L."/>
            <person name="Puazo M."/>
            <person name="Qu C."/>
            <person name="Quiroz J."/>
            <person name="Raj R."/>
            <person name="Weissenberger G."/>
            <person name="Xin Y."/>
            <person name="Zou X."/>
            <person name="Han Y."/>
            <person name="Worley K."/>
            <person name="Muzny D."/>
            <person name="Gibbs R."/>
        </authorList>
    </citation>
    <scope>NUCLEOTIDE SEQUENCE</scope>
    <source>
        <strain evidence="4">Sampled in the wild</strain>
    </source>
</reference>
<dbReference type="CDD" id="cd00105">
    <property type="entry name" value="KH-I"/>
    <property type="match status" value="1"/>
</dbReference>
<dbReference type="Proteomes" id="UP000792457">
    <property type="component" value="Unassembled WGS sequence"/>
</dbReference>
<dbReference type="SUPFAM" id="SSF54791">
    <property type="entry name" value="Eukaryotic type KH-domain (KH-domain type I)"/>
    <property type="match status" value="1"/>
</dbReference>
<dbReference type="InterPro" id="IPR004087">
    <property type="entry name" value="KH_dom"/>
</dbReference>
<sequence length="209" mass="23302">MICVRSNMVDKINYLLPAAFGAAGLSLYAYFEYNTWLKQKRAKNAEDDKVNHRFMLNKAYASSVVGQVDLIASSTDTDIGIDKLTEDDVILSLNIRGRKENVKEAEAYINRIIEATPDMTTMSIVVPKERLMAMLGDYGDKIHGLSQETGCKINLKCDPVLMAGSPFYIEIEGPTDEVMFACDKVKEMLARDPTVSSPSELDSLPKIYE</sequence>
<feature type="domain" description="K Homology" evidence="3">
    <location>
        <begin position="118"/>
        <end position="190"/>
    </location>
</feature>
<dbReference type="PROSITE" id="PS50084">
    <property type="entry name" value="KH_TYPE_1"/>
    <property type="match status" value="1"/>
</dbReference>
<dbReference type="Pfam" id="PF00013">
    <property type="entry name" value="KH_1"/>
    <property type="match status" value="1"/>
</dbReference>
<reference evidence="4" key="1">
    <citation type="submission" date="2013-04" db="EMBL/GenBank/DDBJ databases">
        <authorList>
            <person name="Qu J."/>
            <person name="Murali S.C."/>
            <person name="Bandaranaike D."/>
            <person name="Bellair M."/>
            <person name="Blankenburg K."/>
            <person name="Chao H."/>
            <person name="Dinh H."/>
            <person name="Doddapaneni H."/>
            <person name="Downs B."/>
            <person name="Dugan-Rocha S."/>
            <person name="Elkadiri S."/>
            <person name="Gnanaolivu R.D."/>
            <person name="Hernandez B."/>
            <person name="Javaid M."/>
            <person name="Jayaseelan J.C."/>
            <person name="Lee S."/>
            <person name="Li M."/>
            <person name="Ming W."/>
            <person name="Munidasa M."/>
            <person name="Muniz J."/>
            <person name="Nguyen L."/>
            <person name="Ongeri F."/>
            <person name="Osuji N."/>
            <person name="Pu L.-L."/>
            <person name="Puazo M."/>
            <person name="Qu C."/>
            <person name="Quiroz J."/>
            <person name="Raj R."/>
            <person name="Weissenberger G."/>
            <person name="Xin Y."/>
            <person name="Zou X."/>
            <person name="Han Y."/>
            <person name="Richards S."/>
            <person name="Worley K."/>
            <person name="Muzny D."/>
            <person name="Gibbs R."/>
        </authorList>
    </citation>
    <scope>NUCLEOTIDE SEQUENCE</scope>
    <source>
        <strain evidence="4">Sampled in the wild</strain>
    </source>
</reference>
<gene>
    <name evidence="4" type="ORF">J437_LFUL006762</name>
</gene>
<feature type="domain" description="K Homology" evidence="3">
    <location>
        <begin position="48"/>
        <end position="114"/>
    </location>
</feature>
<keyword evidence="2" id="KW-0472">Membrane</keyword>
<dbReference type="AlphaFoldDB" id="A0A8K0K3W1"/>
<dbReference type="GO" id="GO:0010468">
    <property type="term" value="P:regulation of gene expression"/>
    <property type="evidence" value="ECO:0007669"/>
    <property type="project" value="UniProtKB-ARBA"/>
</dbReference>
<feature type="transmembrane region" description="Helical" evidence="2">
    <location>
        <begin position="12"/>
        <end position="31"/>
    </location>
</feature>
<evidence type="ECO:0000313" key="5">
    <source>
        <dbReference type="Proteomes" id="UP000792457"/>
    </source>
</evidence>
<protein>
    <recommendedName>
        <fullName evidence="3">K Homology domain-containing protein</fullName>
    </recommendedName>
</protein>
<name>A0A8K0K3W1_LADFU</name>
<evidence type="ECO:0000259" key="3">
    <source>
        <dbReference type="SMART" id="SM00322"/>
    </source>
</evidence>
<dbReference type="EMBL" id="KZ308319">
    <property type="protein sequence ID" value="KAG8227321.1"/>
    <property type="molecule type" value="Genomic_DNA"/>
</dbReference>
<accession>A0A8K0K3W1</accession>
<comment type="caution">
    <text evidence="4">The sequence shown here is derived from an EMBL/GenBank/DDBJ whole genome shotgun (WGS) entry which is preliminary data.</text>
</comment>